<dbReference type="Proteomes" id="UP001313282">
    <property type="component" value="Unassembled WGS sequence"/>
</dbReference>
<comment type="caution">
    <text evidence="1">The sequence shown here is derived from an EMBL/GenBank/DDBJ whole genome shotgun (WGS) entry which is preliminary data.</text>
</comment>
<organism evidence="1 2">
    <name type="scientific">Orbilia javanica</name>
    <dbReference type="NCBI Taxonomy" id="47235"/>
    <lineage>
        <taxon>Eukaryota</taxon>
        <taxon>Fungi</taxon>
        <taxon>Dikarya</taxon>
        <taxon>Ascomycota</taxon>
        <taxon>Pezizomycotina</taxon>
        <taxon>Orbiliomycetes</taxon>
        <taxon>Orbiliales</taxon>
        <taxon>Orbiliaceae</taxon>
        <taxon>Orbilia</taxon>
    </lineage>
</organism>
<reference evidence="1 2" key="1">
    <citation type="submission" date="2019-10" db="EMBL/GenBank/DDBJ databases">
        <authorList>
            <person name="Palmer J.M."/>
        </authorList>
    </citation>
    <scope>NUCLEOTIDE SEQUENCE [LARGE SCALE GENOMIC DNA]</scope>
    <source>
        <strain evidence="1 2">TWF718</strain>
    </source>
</reference>
<proteinExistence type="predicted"/>
<dbReference type="EMBL" id="JAVHNR010000003">
    <property type="protein sequence ID" value="KAK6348371.1"/>
    <property type="molecule type" value="Genomic_DNA"/>
</dbReference>
<keyword evidence="2" id="KW-1185">Reference proteome</keyword>
<gene>
    <name evidence="1" type="ORF">TWF718_006166</name>
</gene>
<sequence length="418" mass="47253">MEQYLRYSEPAYLPQWPQDEEFILANDPIFPLRQIQPAPPPPPPPVLSLPYGLAPAELQARLRLKESLNILCIDLLMQYDELCECPHDRTRGVLQRLLAGLYSEETYERAIRHRMNPEEVHKFQLDYETVVRLNNLKHTYPIYNRLFGALRATKMSIQYWCIVQDIFRDGKVPPLVLDVVPLGNQYENQAALYADRFFSEEELAYGKKKMLMDLARLAQWTKRQRFKIEHPLTGSPVGTPRTPIGSMWSVEGQPPTLEGPGFVDFSSFVNKNSDMNLVGNINLATSPTRSTASPKSYGTPIMGFVRTSTSRTTSPSVQGNINVPVQRAARSPPKRTATTRTPYTSPLQFPNVINVNMAAQPTINPRRISGSPVLSGVNDHQNPVFEIPSWPMANPPVQRISPEDGGQNYFGQWVMGSF</sequence>
<name>A0AAN8RER6_9PEZI</name>
<dbReference type="AlphaFoldDB" id="A0AAN8RER6"/>
<evidence type="ECO:0000313" key="1">
    <source>
        <dbReference type="EMBL" id="KAK6348371.1"/>
    </source>
</evidence>
<protein>
    <submittedName>
        <fullName evidence="1">Uncharacterized protein</fullName>
    </submittedName>
</protein>
<evidence type="ECO:0000313" key="2">
    <source>
        <dbReference type="Proteomes" id="UP001313282"/>
    </source>
</evidence>
<accession>A0AAN8RER6</accession>